<gene>
    <name evidence="2" type="ORF">M9980_01255</name>
</gene>
<name>A0ABY4TU08_9SPHN</name>
<dbReference type="InterPro" id="IPR053521">
    <property type="entry name" value="McjB-like"/>
</dbReference>
<proteinExistence type="predicted"/>
<dbReference type="Pfam" id="PF13471">
    <property type="entry name" value="Transglut_core3"/>
    <property type="match status" value="1"/>
</dbReference>
<dbReference type="InterPro" id="IPR032708">
    <property type="entry name" value="McjB_C"/>
</dbReference>
<dbReference type="Proteomes" id="UP001055580">
    <property type="component" value="Chromosome"/>
</dbReference>
<accession>A0ABY4TU08</accession>
<dbReference type="RefSeq" id="WP_250752530.1">
    <property type="nucleotide sequence ID" value="NZ_CP098401.1"/>
</dbReference>
<evidence type="ECO:0000259" key="1">
    <source>
        <dbReference type="Pfam" id="PF13471"/>
    </source>
</evidence>
<feature type="domain" description="Microcin J25-processing protein McjB C-terminal" evidence="1">
    <location>
        <begin position="102"/>
        <end position="212"/>
    </location>
</feature>
<protein>
    <submittedName>
        <fullName evidence="2">Lasso peptide biosynthesis B2 protein</fullName>
    </submittedName>
</protein>
<sequence>MTSLDPTLYFARLTSGTIALDVRRDRYLRLSAPIAEAVEQALSGQESAETRARLAGAGLLGVGASPVQFSRILPCRATHAALSELGNDEPSLRVRIACVAALARMRTLLRIAGFASALARAQRAVNAPLQHDLMRAIALARAFEHARAWLPFERRCLPDGLALHALLARSGLRATLALGVRDKPFAAHCWVQAGDWLLTDTIDEVDELTPILVI</sequence>
<organism evidence="2 3">
    <name type="scientific">Sphingomonas donggukensis</name>
    <dbReference type="NCBI Taxonomy" id="2949093"/>
    <lineage>
        <taxon>Bacteria</taxon>
        <taxon>Pseudomonadati</taxon>
        <taxon>Pseudomonadota</taxon>
        <taxon>Alphaproteobacteria</taxon>
        <taxon>Sphingomonadales</taxon>
        <taxon>Sphingomonadaceae</taxon>
        <taxon>Sphingomonas</taxon>
    </lineage>
</organism>
<dbReference type="NCBIfam" id="NF033537">
    <property type="entry name" value="lasso_biosyn_B2"/>
    <property type="match status" value="1"/>
</dbReference>
<reference evidence="2" key="1">
    <citation type="submission" date="2022-05" db="EMBL/GenBank/DDBJ databases">
        <title>Sphingomonas sp. strain RMG20 Genome sequencing and assembly.</title>
        <authorList>
            <person name="Kim I."/>
        </authorList>
    </citation>
    <scope>NUCLEOTIDE SEQUENCE</scope>
    <source>
        <strain evidence="2">RMG20</strain>
    </source>
</reference>
<keyword evidence="3" id="KW-1185">Reference proteome</keyword>
<evidence type="ECO:0000313" key="2">
    <source>
        <dbReference type="EMBL" id="URW75890.1"/>
    </source>
</evidence>
<dbReference type="EMBL" id="CP098401">
    <property type="protein sequence ID" value="URW75890.1"/>
    <property type="molecule type" value="Genomic_DNA"/>
</dbReference>
<evidence type="ECO:0000313" key="3">
    <source>
        <dbReference type="Proteomes" id="UP001055580"/>
    </source>
</evidence>